<dbReference type="GO" id="GO:0046677">
    <property type="term" value="P:response to antibiotic"/>
    <property type="evidence" value="ECO:0007669"/>
    <property type="project" value="InterPro"/>
</dbReference>
<dbReference type="InterPro" id="IPR000871">
    <property type="entry name" value="Beta-lactam_class-A"/>
</dbReference>
<dbReference type="SUPFAM" id="SSF56601">
    <property type="entry name" value="beta-lactamase/transpeptidase-like"/>
    <property type="match status" value="1"/>
</dbReference>
<dbReference type="AlphaFoldDB" id="A0A498RFV2"/>
<keyword evidence="1" id="KW-0732">Signal</keyword>
<protein>
    <recommendedName>
        <fullName evidence="2">Beta-lactamase class A catalytic domain-containing protein</fullName>
    </recommendedName>
</protein>
<dbReference type="Pfam" id="PF13354">
    <property type="entry name" value="Beta-lactamase2"/>
    <property type="match status" value="2"/>
</dbReference>
<sequence length="254" mass="29060">MFKKIMLIFTVLTVVTTNALAASSLEKEIKNDLQGFNGKVGVFAKNLDTGKTIQFNQDDVFPTASTSKLIVALATYKYLYPQAETAKASQYDQDIALMMTVSDNNSFQELLNEFDSTHPEVLNQVVKDFRLHRTQIHSEEAFNKYRYHSVTTAYEMAKVFEKIYKDKYLDKNKSEQLKDELANTIYNDEIPRYMLTPVFHKVGELDDVLCDVGVVQDGHDPILISFYTATQDHEYSSNFIAAESAKLYNALRRK</sequence>
<feature type="chain" id="PRO_5019848666" description="Beta-lactamase class A catalytic domain-containing protein" evidence="1">
    <location>
        <begin position="22"/>
        <end position="254"/>
    </location>
</feature>
<dbReference type="OrthoDB" id="1422836at2"/>
<dbReference type="GO" id="GO:0030655">
    <property type="term" value="P:beta-lactam antibiotic catabolic process"/>
    <property type="evidence" value="ECO:0007669"/>
    <property type="project" value="InterPro"/>
</dbReference>
<dbReference type="PANTHER" id="PTHR35333">
    <property type="entry name" value="BETA-LACTAMASE"/>
    <property type="match status" value="1"/>
</dbReference>
<dbReference type="EMBL" id="UPPP01000105">
    <property type="protein sequence ID" value="VBB08973.1"/>
    <property type="molecule type" value="Genomic_DNA"/>
</dbReference>
<evidence type="ECO:0000256" key="1">
    <source>
        <dbReference type="SAM" id="SignalP"/>
    </source>
</evidence>
<dbReference type="InterPro" id="IPR045155">
    <property type="entry name" value="Beta-lactam_cat"/>
</dbReference>
<gene>
    <name evidence="3" type="ORF">LUCI_4259</name>
</gene>
<feature type="signal peptide" evidence="1">
    <location>
        <begin position="1"/>
        <end position="21"/>
    </location>
</feature>
<dbReference type="Gene3D" id="3.40.710.10">
    <property type="entry name" value="DD-peptidase/beta-lactamase superfamily"/>
    <property type="match status" value="1"/>
</dbReference>
<dbReference type="PANTHER" id="PTHR35333:SF3">
    <property type="entry name" value="BETA-LACTAMASE-TYPE TRANSPEPTIDASE FOLD CONTAINING PROTEIN"/>
    <property type="match status" value="1"/>
</dbReference>
<dbReference type="InterPro" id="IPR012338">
    <property type="entry name" value="Beta-lactam/transpept-like"/>
</dbReference>
<dbReference type="GO" id="GO:0008800">
    <property type="term" value="F:beta-lactamase activity"/>
    <property type="evidence" value="ECO:0007669"/>
    <property type="project" value="InterPro"/>
</dbReference>
<keyword evidence="4" id="KW-1185">Reference proteome</keyword>
<accession>A0A498RFV2</accession>
<feature type="domain" description="Beta-lactamase class A catalytic" evidence="2">
    <location>
        <begin position="95"/>
        <end position="224"/>
    </location>
</feature>
<reference evidence="3 4" key="1">
    <citation type="submission" date="2018-06" db="EMBL/GenBank/DDBJ databases">
        <authorList>
            <person name="Strepis N."/>
        </authorList>
    </citation>
    <scope>NUCLEOTIDE SEQUENCE [LARGE SCALE GENOMIC DNA]</scope>
    <source>
        <strain evidence="3">LUCI</strain>
    </source>
</reference>
<proteinExistence type="predicted"/>
<feature type="domain" description="Beta-lactamase class A catalytic" evidence="2">
    <location>
        <begin position="41"/>
        <end position="77"/>
    </location>
</feature>
<evidence type="ECO:0000313" key="4">
    <source>
        <dbReference type="Proteomes" id="UP000277811"/>
    </source>
</evidence>
<dbReference type="RefSeq" id="WP_122629802.1">
    <property type="nucleotide sequence ID" value="NZ_UPPP01000105.1"/>
</dbReference>
<evidence type="ECO:0000313" key="3">
    <source>
        <dbReference type="EMBL" id="VBB08973.1"/>
    </source>
</evidence>
<evidence type="ECO:0000259" key="2">
    <source>
        <dbReference type="Pfam" id="PF13354"/>
    </source>
</evidence>
<organism evidence="3 4">
    <name type="scientific">Lucifera butyrica</name>
    <dbReference type="NCBI Taxonomy" id="1351585"/>
    <lineage>
        <taxon>Bacteria</taxon>
        <taxon>Bacillati</taxon>
        <taxon>Bacillota</taxon>
        <taxon>Negativicutes</taxon>
        <taxon>Veillonellales</taxon>
        <taxon>Veillonellaceae</taxon>
        <taxon>Lucifera</taxon>
    </lineage>
</organism>
<dbReference type="Proteomes" id="UP000277811">
    <property type="component" value="Unassembled WGS sequence"/>
</dbReference>
<name>A0A498RFV2_9FIRM</name>